<dbReference type="InterPro" id="IPR016067">
    <property type="entry name" value="S-AdoMet_deCO2ase_core"/>
</dbReference>
<evidence type="ECO:0000256" key="6">
    <source>
        <dbReference type="ARBA" id="ARBA00023145"/>
    </source>
</evidence>
<keyword evidence="7" id="KW-0456">Lyase</keyword>
<keyword evidence="5" id="KW-0620">Polyamine biosynthesis</keyword>
<accession>D7CW59</accession>
<dbReference type="InterPro" id="IPR003826">
    <property type="entry name" value="AdoMetDC_fam_prok"/>
</dbReference>
<keyword evidence="8" id="KW-0704">Schiff base</keyword>
<keyword evidence="11" id="KW-1185">Reference proteome</keyword>
<dbReference type="GO" id="GO:0004014">
    <property type="term" value="F:adenosylmethionine decarboxylase activity"/>
    <property type="evidence" value="ECO:0007669"/>
    <property type="project" value="InterPro"/>
</dbReference>
<keyword evidence="3" id="KW-0068">Autocatalytic cleavage</keyword>
<keyword evidence="6" id="KW-0865">Zymogen</keyword>
<evidence type="ECO:0000256" key="4">
    <source>
        <dbReference type="ARBA" id="ARBA00023066"/>
    </source>
</evidence>
<reference evidence="11" key="1">
    <citation type="submission" date="2010-05" db="EMBL/GenBank/DDBJ databases">
        <title>The complete genome of Truepera radiovictris DSM 17093.</title>
        <authorList>
            <consortium name="US DOE Joint Genome Institute (JGI-PGF)"/>
            <person name="Lucas S."/>
            <person name="Copeland A."/>
            <person name="Lapidus A."/>
            <person name="Glavina del Rio T."/>
            <person name="Dalin E."/>
            <person name="Tice H."/>
            <person name="Bruce D."/>
            <person name="Goodwin L."/>
            <person name="Pitluck S."/>
            <person name="Kyrpides N."/>
            <person name="Mavromatis K."/>
            <person name="Ovchinnikova G."/>
            <person name="Munk A.C."/>
            <person name="Detter J.C."/>
            <person name="Han C."/>
            <person name="Tapia R."/>
            <person name="Land M."/>
            <person name="Hauser L."/>
            <person name="Markowitz V."/>
            <person name="Cheng J.-F."/>
            <person name="Hugenholtz P."/>
            <person name="Woyke T."/>
            <person name="Wu D."/>
            <person name="Tindall B."/>
            <person name="Pomrenke H.G."/>
            <person name="Brambilla E."/>
            <person name="Klenk H.-P."/>
            <person name="Eisen J.A."/>
        </authorList>
    </citation>
    <scope>NUCLEOTIDE SEQUENCE [LARGE SCALE GENOMIC DNA]</scope>
    <source>
        <strain evidence="11">DSM 17093 / CIP 108686 / LMG 22925 / RQ-24</strain>
    </source>
</reference>
<dbReference type="GO" id="GO:0008295">
    <property type="term" value="P:spermidine biosynthetic process"/>
    <property type="evidence" value="ECO:0007669"/>
    <property type="project" value="UniProtKB-KW"/>
</dbReference>
<evidence type="ECO:0000256" key="5">
    <source>
        <dbReference type="ARBA" id="ARBA00023115"/>
    </source>
</evidence>
<organism evidence="10 11">
    <name type="scientific">Truepera radiovictrix (strain DSM 17093 / CIP 108686 / LMG 22925 / RQ-24)</name>
    <dbReference type="NCBI Taxonomy" id="649638"/>
    <lineage>
        <taxon>Bacteria</taxon>
        <taxon>Thermotogati</taxon>
        <taxon>Deinococcota</taxon>
        <taxon>Deinococci</taxon>
        <taxon>Trueperales</taxon>
        <taxon>Trueperaceae</taxon>
        <taxon>Truepera</taxon>
    </lineage>
</organism>
<comment type="cofactor">
    <cofactor evidence="1">
        <name>pyruvate</name>
        <dbReference type="ChEBI" id="CHEBI:15361"/>
    </cofactor>
</comment>
<evidence type="ECO:0000256" key="7">
    <source>
        <dbReference type="ARBA" id="ARBA00023239"/>
    </source>
</evidence>
<reference evidence="10 11" key="2">
    <citation type="journal article" date="2011" name="Stand. Genomic Sci.">
        <title>Complete genome sequence of Truepera radiovictrix type strain (RQ-24).</title>
        <authorList>
            <person name="Ivanova N."/>
            <person name="Rohde C."/>
            <person name="Munk C."/>
            <person name="Nolan M."/>
            <person name="Lucas S."/>
            <person name="Del Rio T.G."/>
            <person name="Tice H."/>
            <person name="Deshpande S."/>
            <person name="Cheng J.F."/>
            <person name="Tapia R."/>
            <person name="Han C."/>
            <person name="Goodwin L."/>
            <person name="Pitluck S."/>
            <person name="Liolios K."/>
            <person name="Mavromatis K."/>
            <person name="Mikhailova N."/>
            <person name="Pati A."/>
            <person name="Chen A."/>
            <person name="Palaniappan K."/>
            <person name="Land M."/>
            <person name="Hauser L."/>
            <person name="Chang Y.J."/>
            <person name="Jeffries C.D."/>
            <person name="Brambilla E."/>
            <person name="Rohde M."/>
            <person name="Goker M."/>
            <person name="Tindall B.J."/>
            <person name="Woyke T."/>
            <person name="Bristow J."/>
            <person name="Eisen J.A."/>
            <person name="Markowitz V."/>
            <person name="Hugenholtz P."/>
            <person name="Kyrpides N.C."/>
            <person name="Klenk H.P."/>
            <person name="Lapidus A."/>
        </authorList>
    </citation>
    <scope>NUCLEOTIDE SEQUENCE [LARGE SCALE GENOMIC DNA]</scope>
    <source>
        <strain evidence="11">DSM 17093 / CIP 108686 / LMG 22925 / RQ-24</strain>
    </source>
</reference>
<proteinExistence type="predicted"/>
<dbReference type="EMBL" id="CP002049">
    <property type="protein sequence ID" value="ADI14322.1"/>
    <property type="molecule type" value="Genomic_DNA"/>
</dbReference>
<dbReference type="SUPFAM" id="SSF56276">
    <property type="entry name" value="S-adenosylmethionine decarboxylase"/>
    <property type="match status" value="1"/>
</dbReference>
<dbReference type="AlphaFoldDB" id="D7CW59"/>
<dbReference type="Proteomes" id="UP000000379">
    <property type="component" value="Chromosome"/>
</dbReference>
<evidence type="ECO:0000256" key="3">
    <source>
        <dbReference type="ARBA" id="ARBA00022813"/>
    </source>
</evidence>
<keyword evidence="9" id="KW-0670">Pyruvate</keyword>
<dbReference type="eggNOG" id="COG1586">
    <property type="taxonomic scope" value="Bacteria"/>
</dbReference>
<evidence type="ECO:0000313" key="11">
    <source>
        <dbReference type="Proteomes" id="UP000000379"/>
    </source>
</evidence>
<dbReference type="RefSeq" id="WP_013177692.1">
    <property type="nucleotide sequence ID" value="NC_014221.1"/>
</dbReference>
<evidence type="ECO:0000256" key="8">
    <source>
        <dbReference type="ARBA" id="ARBA00023270"/>
    </source>
</evidence>
<dbReference type="HOGENOM" id="CLU_1767252_0_0_0"/>
<dbReference type="KEGG" id="tra:Trad_1199"/>
<dbReference type="Gene3D" id="3.60.90.10">
    <property type="entry name" value="S-adenosylmethionine decarboxylase"/>
    <property type="match status" value="1"/>
</dbReference>
<protein>
    <submittedName>
        <fullName evidence="10">S-adenosylmethionine decarboxylase proenzyme</fullName>
    </submittedName>
</protein>
<gene>
    <name evidence="10" type="ordered locus">Trad_1199</name>
</gene>
<keyword evidence="2" id="KW-0210">Decarboxylase</keyword>
<dbReference type="Pfam" id="PF02675">
    <property type="entry name" value="AdoMet_dc"/>
    <property type="match status" value="1"/>
</dbReference>
<sequence length="147" mass="16078">MDTLAYGAHLIVDGYGAKEAPLVDEAHALGVARELLEALGLGSTPTLTLTHRARDGLSVGVALPESHLTLHTFQPAQRLSLGIFSRQTLALGEVLELLRVRFGLGRLESHLDSRSVVLPHDEERARTFLLGERTYADLRLDDTLLAY</sequence>
<keyword evidence="4" id="KW-0745">Spermidine biosynthesis</keyword>
<evidence type="ECO:0000256" key="2">
    <source>
        <dbReference type="ARBA" id="ARBA00022793"/>
    </source>
</evidence>
<evidence type="ECO:0000313" key="10">
    <source>
        <dbReference type="EMBL" id="ADI14322.1"/>
    </source>
</evidence>
<dbReference type="OrthoDB" id="9793120at2"/>
<evidence type="ECO:0000256" key="9">
    <source>
        <dbReference type="ARBA" id="ARBA00023317"/>
    </source>
</evidence>
<evidence type="ECO:0000256" key="1">
    <source>
        <dbReference type="ARBA" id="ARBA00001928"/>
    </source>
</evidence>
<dbReference type="STRING" id="649638.Trad_1199"/>
<name>D7CW59_TRURR</name>